<proteinExistence type="inferred from homology"/>
<dbReference type="InterPro" id="IPR005716">
    <property type="entry name" value="Ribosomal_uS7_euk/arc"/>
</dbReference>
<dbReference type="PANTHER" id="PTHR11205">
    <property type="entry name" value="RIBOSOMAL PROTEIN S7"/>
    <property type="match status" value="1"/>
</dbReference>
<comment type="similarity">
    <text evidence="1">Belongs to the universal ribosomal protein uS7 family.</text>
</comment>
<dbReference type="AlphaFoldDB" id="A0A1Y2FFK7"/>
<dbReference type="STRING" id="56484.A0A1Y2FFK7"/>
<dbReference type="InterPro" id="IPR000235">
    <property type="entry name" value="Ribosomal_uS7"/>
</dbReference>
<dbReference type="InterPro" id="IPR023798">
    <property type="entry name" value="Ribosomal_uS7_dom"/>
</dbReference>
<dbReference type="GO" id="GO:0003735">
    <property type="term" value="F:structural constituent of ribosome"/>
    <property type="evidence" value="ECO:0007669"/>
    <property type="project" value="InterPro"/>
</dbReference>
<dbReference type="GO" id="GO:0015935">
    <property type="term" value="C:small ribosomal subunit"/>
    <property type="evidence" value="ECO:0007669"/>
    <property type="project" value="InterPro"/>
</dbReference>
<dbReference type="EMBL" id="MCFI01000009">
    <property type="protein sequence ID" value="ORY82709.1"/>
    <property type="molecule type" value="Genomic_DNA"/>
</dbReference>
<dbReference type="OMA" id="QAEDAVW"/>
<dbReference type="SUPFAM" id="SSF47973">
    <property type="entry name" value="Ribosomal protein S7"/>
    <property type="match status" value="1"/>
</dbReference>
<dbReference type="InterPro" id="IPR036823">
    <property type="entry name" value="Ribosomal_uS7_dom_sf"/>
</dbReference>
<dbReference type="OrthoDB" id="10264639at2759"/>
<keyword evidence="2 5" id="KW-0689">Ribosomal protein</keyword>
<keyword evidence="3" id="KW-0687">Ribonucleoprotein</keyword>
<dbReference type="Pfam" id="PF00177">
    <property type="entry name" value="Ribosomal_S7"/>
    <property type="match status" value="1"/>
</dbReference>
<dbReference type="GeneID" id="63785926"/>
<organism evidence="5 6">
    <name type="scientific">Protomyces lactucae-debilis</name>
    <dbReference type="NCBI Taxonomy" id="2754530"/>
    <lineage>
        <taxon>Eukaryota</taxon>
        <taxon>Fungi</taxon>
        <taxon>Dikarya</taxon>
        <taxon>Ascomycota</taxon>
        <taxon>Taphrinomycotina</taxon>
        <taxon>Taphrinomycetes</taxon>
        <taxon>Taphrinales</taxon>
        <taxon>Protomycetaceae</taxon>
        <taxon>Protomyces</taxon>
    </lineage>
</organism>
<dbReference type="GO" id="GO:0006412">
    <property type="term" value="P:translation"/>
    <property type="evidence" value="ECO:0007669"/>
    <property type="project" value="InterPro"/>
</dbReference>
<dbReference type="Proteomes" id="UP000193685">
    <property type="component" value="Unassembled WGS sequence"/>
</dbReference>
<evidence type="ECO:0000256" key="1">
    <source>
        <dbReference type="ARBA" id="ARBA00007151"/>
    </source>
</evidence>
<feature type="domain" description="Small ribosomal subunit protein uS7" evidence="4">
    <location>
        <begin position="3"/>
        <end position="128"/>
    </location>
</feature>
<comment type="caution">
    <text evidence="5">The sequence shown here is derived from an EMBL/GenBank/DDBJ whole genome shotgun (WGS) entry which is preliminary data.</text>
</comment>
<evidence type="ECO:0000256" key="2">
    <source>
        <dbReference type="ARBA" id="ARBA00022980"/>
    </source>
</evidence>
<accession>A0A1Y2FFK7</accession>
<dbReference type="Gene3D" id="1.10.455.10">
    <property type="entry name" value="Ribosomal protein S7 domain"/>
    <property type="match status" value="1"/>
</dbReference>
<evidence type="ECO:0000313" key="5">
    <source>
        <dbReference type="EMBL" id="ORY82709.1"/>
    </source>
</evidence>
<name>A0A1Y2FFK7_PROLT</name>
<sequence length="128" mass="14012">MMNGRNNGKKLMAVRIVKHAFEIVHLLTDSNPIQILVDAIVNCGVREDSTRIGSSGTVRRQAVDVSPLRRVNQAIGLLTVGAREAAFRNVKTIAECLAEELINAAKGSSNSYGIKKKDELERVARSNR</sequence>
<evidence type="ECO:0000313" key="6">
    <source>
        <dbReference type="Proteomes" id="UP000193685"/>
    </source>
</evidence>
<protein>
    <submittedName>
        <fullName evidence="5">40S ribosomal protein S5-B</fullName>
    </submittedName>
</protein>
<gene>
    <name evidence="5" type="ORF">BCR37DRAFT_379737</name>
</gene>
<dbReference type="NCBIfam" id="TIGR01028">
    <property type="entry name" value="uS7_euk_arch"/>
    <property type="match status" value="1"/>
</dbReference>
<reference evidence="5 6" key="1">
    <citation type="submission" date="2016-07" db="EMBL/GenBank/DDBJ databases">
        <title>Pervasive Adenine N6-methylation of Active Genes in Fungi.</title>
        <authorList>
            <consortium name="DOE Joint Genome Institute"/>
            <person name="Mondo S.J."/>
            <person name="Dannebaum R.O."/>
            <person name="Kuo R.C."/>
            <person name="Labutti K."/>
            <person name="Haridas S."/>
            <person name="Kuo A."/>
            <person name="Salamov A."/>
            <person name="Ahrendt S.R."/>
            <person name="Lipzen A."/>
            <person name="Sullivan W."/>
            <person name="Andreopoulos W.B."/>
            <person name="Clum A."/>
            <person name="Lindquist E."/>
            <person name="Daum C."/>
            <person name="Ramamoorthy G.K."/>
            <person name="Gryganskyi A."/>
            <person name="Culley D."/>
            <person name="Magnuson J.K."/>
            <person name="James T.Y."/>
            <person name="O'Malley M.A."/>
            <person name="Stajich J.E."/>
            <person name="Spatafora J.W."/>
            <person name="Visel A."/>
            <person name="Grigoriev I.V."/>
        </authorList>
    </citation>
    <scope>NUCLEOTIDE SEQUENCE [LARGE SCALE GENOMIC DNA]</scope>
    <source>
        <strain evidence="5 6">12-1054</strain>
    </source>
</reference>
<dbReference type="FunFam" id="1.10.455.10:FF:000010">
    <property type="entry name" value="Ribosomal protein"/>
    <property type="match status" value="1"/>
</dbReference>
<evidence type="ECO:0000259" key="4">
    <source>
        <dbReference type="Pfam" id="PF00177"/>
    </source>
</evidence>
<keyword evidence="6" id="KW-1185">Reference proteome</keyword>
<dbReference type="RefSeq" id="XP_040725580.1">
    <property type="nucleotide sequence ID" value="XM_040869327.1"/>
</dbReference>
<evidence type="ECO:0000256" key="3">
    <source>
        <dbReference type="ARBA" id="ARBA00023274"/>
    </source>
</evidence>
<dbReference type="PIRSF" id="PIRSF002122">
    <property type="entry name" value="RPS7p_RPS7a_RPS5e_RPS7o"/>
    <property type="match status" value="1"/>
</dbReference>